<feature type="compositionally biased region" description="Basic and acidic residues" evidence="1">
    <location>
        <begin position="22"/>
        <end position="36"/>
    </location>
</feature>
<name>A0AA87YVR9_FICCA</name>
<evidence type="ECO:0000256" key="1">
    <source>
        <dbReference type="SAM" id="MobiDB-lite"/>
    </source>
</evidence>
<proteinExistence type="predicted"/>
<keyword evidence="3" id="KW-1185">Reference proteome</keyword>
<reference evidence="2" key="1">
    <citation type="submission" date="2023-07" db="EMBL/GenBank/DDBJ databases">
        <title>draft genome sequence of fig (Ficus carica).</title>
        <authorList>
            <person name="Takahashi T."/>
            <person name="Nishimura K."/>
        </authorList>
    </citation>
    <scope>NUCLEOTIDE SEQUENCE</scope>
</reference>
<gene>
    <name evidence="2" type="ORF">TIFTF001_000648</name>
</gene>
<evidence type="ECO:0000313" key="3">
    <source>
        <dbReference type="Proteomes" id="UP001187192"/>
    </source>
</evidence>
<evidence type="ECO:0000313" key="2">
    <source>
        <dbReference type="EMBL" id="GMN24644.1"/>
    </source>
</evidence>
<feature type="compositionally biased region" description="Acidic residues" evidence="1">
    <location>
        <begin position="362"/>
        <end position="372"/>
    </location>
</feature>
<comment type="caution">
    <text evidence="2">The sequence shown here is derived from an EMBL/GenBank/DDBJ whole genome shotgun (WGS) entry which is preliminary data.</text>
</comment>
<feature type="compositionally biased region" description="Basic and acidic residues" evidence="1">
    <location>
        <begin position="196"/>
        <end position="220"/>
    </location>
</feature>
<feature type="compositionally biased region" description="Basic and acidic residues" evidence="1">
    <location>
        <begin position="373"/>
        <end position="382"/>
    </location>
</feature>
<accession>A0AA87YVR9</accession>
<organism evidence="2 3">
    <name type="scientific">Ficus carica</name>
    <name type="common">Common fig</name>
    <dbReference type="NCBI Taxonomy" id="3494"/>
    <lineage>
        <taxon>Eukaryota</taxon>
        <taxon>Viridiplantae</taxon>
        <taxon>Streptophyta</taxon>
        <taxon>Embryophyta</taxon>
        <taxon>Tracheophyta</taxon>
        <taxon>Spermatophyta</taxon>
        <taxon>Magnoliopsida</taxon>
        <taxon>eudicotyledons</taxon>
        <taxon>Gunneridae</taxon>
        <taxon>Pentapetalae</taxon>
        <taxon>rosids</taxon>
        <taxon>fabids</taxon>
        <taxon>Rosales</taxon>
        <taxon>Moraceae</taxon>
        <taxon>Ficeae</taxon>
        <taxon>Ficus</taxon>
    </lineage>
</organism>
<dbReference type="EMBL" id="BTGU01000001">
    <property type="protein sequence ID" value="GMN24644.1"/>
    <property type="molecule type" value="Genomic_DNA"/>
</dbReference>
<feature type="region of interest" description="Disordered" evidence="1">
    <location>
        <begin position="1"/>
        <end position="229"/>
    </location>
</feature>
<dbReference type="PANTHER" id="PTHR34468:SF3">
    <property type="entry name" value="OS03G0288900 PROTEIN"/>
    <property type="match status" value="1"/>
</dbReference>
<dbReference type="AlphaFoldDB" id="A0AA87YVR9"/>
<feature type="region of interest" description="Disordered" evidence="1">
    <location>
        <begin position="359"/>
        <end position="382"/>
    </location>
</feature>
<feature type="compositionally biased region" description="Basic and acidic residues" evidence="1">
    <location>
        <begin position="87"/>
        <end position="118"/>
    </location>
</feature>
<feature type="compositionally biased region" description="Basic and acidic residues" evidence="1">
    <location>
        <begin position="144"/>
        <end position="160"/>
    </location>
</feature>
<sequence>MDPHPTPFPGKTLPLKPKPNRKITEPSKPTSRDHVTCRQKRVFGTVQNANIPTRTVSEKPTIDKPLVGGPRKQPQRTRPARVPVETEAAKKENSLENPKPESNHKRVSVEEAAREKTPGVKPPIGVPRKQPQRTWPVRVPVTEAAKEENFPENTKPESNQKRVSIQVEAGEKTPVAKPSIGVPRKQSQRTVAARFRATEAAKKENSPEIPKPESNEKRVSLQELEESGEKTPFEKLRTPVIASPSLSQSKTAGSAYHSAKICSKCEFDRLETPSYWLAQIKLSESVGKHLVSAAFFKLALECKAEPIRKLRFELKRYLVRNGNLAGQTEWKEVCISYGILKEEKETESFDLAIRELGVPETTDVEPDQELPEDPEHHDSCLM</sequence>
<dbReference type="PANTHER" id="PTHR34468">
    <property type="entry name" value="MICROTUBULE-ASSOCIATED FUTSCH-LIKE PROTEIN"/>
    <property type="match status" value="1"/>
</dbReference>
<protein>
    <submittedName>
        <fullName evidence="2">Uncharacterized protein</fullName>
    </submittedName>
</protein>
<feature type="compositionally biased region" description="Polar residues" evidence="1">
    <location>
        <begin position="45"/>
        <end position="55"/>
    </location>
</feature>
<dbReference type="Proteomes" id="UP001187192">
    <property type="component" value="Unassembled WGS sequence"/>
</dbReference>